<dbReference type="InterPro" id="IPR005373">
    <property type="entry name" value="PHAF1"/>
</dbReference>
<evidence type="ECO:0000313" key="1">
    <source>
        <dbReference type="EMBL" id="VDO01702.1"/>
    </source>
</evidence>
<sequence>MFEIPLKILTSDDEAKVVNITPFTKVQSLLSGLLNERVVIHRETPSRKNPFGTTNAFNYHDLIFEVLPQNGFLASVTIYSLPDGI</sequence>
<dbReference type="EMBL" id="UZAE01005537">
    <property type="protein sequence ID" value="VDO01702.1"/>
    <property type="molecule type" value="Genomic_DNA"/>
</dbReference>
<evidence type="ECO:0000313" key="2">
    <source>
        <dbReference type="Proteomes" id="UP000278807"/>
    </source>
</evidence>
<dbReference type="Proteomes" id="UP000278807">
    <property type="component" value="Unassembled WGS sequence"/>
</dbReference>
<dbReference type="AlphaFoldDB" id="A0A0R3TFK3"/>
<proteinExistence type="predicted"/>
<dbReference type="OrthoDB" id="411211at2759"/>
<reference evidence="1 2" key="2">
    <citation type="submission" date="2018-11" db="EMBL/GenBank/DDBJ databases">
        <authorList>
            <consortium name="Pathogen Informatics"/>
        </authorList>
    </citation>
    <scope>NUCLEOTIDE SEQUENCE [LARGE SCALE GENOMIC DNA]</scope>
</reference>
<organism evidence="3">
    <name type="scientific">Rodentolepis nana</name>
    <name type="common">Dwarf tapeworm</name>
    <name type="synonym">Hymenolepis nana</name>
    <dbReference type="NCBI Taxonomy" id="102285"/>
    <lineage>
        <taxon>Eukaryota</taxon>
        <taxon>Metazoa</taxon>
        <taxon>Spiralia</taxon>
        <taxon>Lophotrochozoa</taxon>
        <taxon>Platyhelminthes</taxon>
        <taxon>Cestoda</taxon>
        <taxon>Eucestoda</taxon>
        <taxon>Cyclophyllidea</taxon>
        <taxon>Hymenolepididae</taxon>
        <taxon>Rodentolepis</taxon>
    </lineage>
</organism>
<dbReference type="Pfam" id="PF03676">
    <property type="entry name" value="PHAF1"/>
    <property type="match status" value="1"/>
</dbReference>
<dbReference type="WBParaSite" id="HNAJ_0000584401-mRNA-1">
    <property type="protein sequence ID" value="HNAJ_0000584401-mRNA-1"/>
    <property type="gene ID" value="HNAJ_0000584401"/>
</dbReference>
<keyword evidence="2" id="KW-1185">Reference proteome</keyword>
<dbReference type="STRING" id="102285.A0A0R3TFK3"/>
<accession>A0A0R3TFK3</accession>
<gene>
    <name evidence="1" type="ORF">HNAJ_LOCUS5842</name>
</gene>
<evidence type="ECO:0000313" key="3">
    <source>
        <dbReference type="WBParaSite" id="HNAJ_0000584401-mRNA-1"/>
    </source>
</evidence>
<reference evidence="3" key="1">
    <citation type="submission" date="2017-02" db="UniProtKB">
        <authorList>
            <consortium name="WormBaseParasite"/>
        </authorList>
    </citation>
    <scope>IDENTIFICATION</scope>
</reference>
<protein>
    <submittedName>
        <fullName evidence="3">Acetyltransferase</fullName>
    </submittedName>
</protein>
<name>A0A0R3TFK3_RODNA</name>